<evidence type="ECO:0000259" key="1">
    <source>
        <dbReference type="Pfam" id="PF13406"/>
    </source>
</evidence>
<dbReference type="Pfam" id="PF13406">
    <property type="entry name" value="SLT_2"/>
    <property type="match status" value="1"/>
</dbReference>
<evidence type="ECO:0000313" key="2">
    <source>
        <dbReference type="EMBL" id="QGG97063.1"/>
    </source>
</evidence>
<organism evidence="2 3">
    <name type="scientific">Actinomarinicola tropica</name>
    <dbReference type="NCBI Taxonomy" id="2789776"/>
    <lineage>
        <taxon>Bacteria</taxon>
        <taxon>Bacillati</taxon>
        <taxon>Actinomycetota</taxon>
        <taxon>Acidimicrobiia</taxon>
        <taxon>Acidimicrobiales</taxon>
        <taxon>Iamiaceae</taxon>
        <taxon>Actinomarinicola</taxon>
    </lineage>
</organism>
<dbReference type="CDD" id="cd13399">
    <property type="entry name" value="Slt35-like"/>
    <property type="match status" value="1"/>
</dbReference>
<reference evidence="2 3" key="1">
    <citation type="submission" date="2019-11" db="EMBL/GenBank/DDBJ databases">
        <authorList>
            <person name="He Y."/>
        </authorList>
    </citation>
    <scope>NUCLEOTIDE SEQUENCE [LARGE SCALE GENOMIC DNA]</scope>
    <source>
        <strain evidence="2 3">SCSIO 58843</strain>
    </source>
</reference>
<dbReference type="GO" id="GO:0008933">
    <property type="term" value="F:peptidoglycan lytic transglycosylase activity"/>
    <property type="evidence" value="ECO:0007669"/>
    <property type="project" value="TreeGrafter"/>
</dbReference>
<dbReference type="InterPro" id="IPR031304">
    <property type="entry name" value="SLT_2"/>
</dbReference>
<sequence length="177" mass="18496">MESGIAGVELLSVVAYDAYRRAADGQGACGISWTVLAGIGRVESRHGTYGGSRLQSDGTTSPRIIGIPLDGRPGIATITDTDGGAFDGDPVYDRAIGPMQFIPSTWRAFGRDGDGDGRADPHNLYDAAAAAAGYLCRSSGNLGDAGNLNAAILSYNRSQAYVDAVLGHRRDYDRLGL</sequence>
<keyword evidence="3" id="KW-1185">Reference proteome</keyword>
<feature type="domain" description="Transglycosylase SLT" evidence="1">
    <location>
        <begin position="95"/>
        <end position="137"/>
    </location>
</feature>
<dbReference type="EMBL" id="CP045851">
    <property type="protein sequence ID" value="QGG97063.1"/>
    <property type="molecule type" value="Genomic_DNA"/>
</dbReference>
<dbReference type="Gene3D" id="1.10.530.10">
    <property type="match status" value="1"/>
</dbReference>
<dbReference type="PANTHER" id="PTHR30163">
    <property type="entry name" value="MEMBRANE-BOUND LYTIC MUREIN TRANSGLYCOSYLASE B"/>
    <property type="match status" value="1"/>
</dbReference>
<dbReference type="KEGG" id="atq:GH723_09680"/>
<dbReference type="InterPro" id="IPR043426">
    <property type="entry name" value="MltB-like"/>
</dbReference>
<dbReference type="AlphaFoldDB" id="A0A5Q2RMI3"/>
<dbReference type="SUPFAM" id="SSF53955">
    <property type="entry name" value="Lysozyme-like"/>
    <property type="match status" value="1"/>
</dbReference>
<protein>
    <submittedName>
        <fullName evidence="2">Transglycosylase SLT domain-containing protein</fullName>
    </submittedName>
</protein>
<evidence type="ECO:0000313" key="3">
    <source>
        <dbReference type="Proteomes" id="UP000334019"/>
    </source>
</evidence>
<gene>
    <name evidence="2" type="ORF">GH723_09680</name>
</gene>
<dbReference type="GO" id="GO:0009253">
    <property type="term" value="P:peptidoglycan catabolic process"/>
    <property type="evidence" value="ECO:0007669"/>
    <property type="project" value="TreeGrafter"/>
</dbReference>
<dbReference type="InterPro" id="IPR023346">
    <property type="entry name" value="Lysozyme-like_dom_sf"/>
</dbReference>
<proteinExistence type="predicted"/>
<accession>A0A5Q2RMI3</accession>
<dbReference type="PANTHER" id="PTHR30163:SF8">
    <property type="entry name" value="LYTIC MUREIN TRANSGLYCOSYLASE"/>
    <property type="match status" value="1"/>
</dbReference>
<name>A0A5Q2RMI3_9ACTN</name>
<dbReference type="Proteomes" id="UP000334019">
    <property type="component" value="Chromosome"/>
</dbReference>